<dbReference type="InterPro" id="IPR017853">
    <property type="entry name" value="GH"/>
</dbReference>
<dbReference type="InterPro" id="IPR002772">
    <property type="entry name" value="Glyco_hydro_3_C"/>
</dbReference>
<comment type="caution">
    <text evidence="4">The sequence shown here is derived from an EMBL/GenBank/DDBJ whole genome shotgun (WGS) entry which is preliminary data.</text>
</comment>
<name>A0A0R2BHL2_9LACO</name>
<dbReference type="Proteomes" id="UP000051813">
    <property type="component" value="Unassembled WGS sequence"/>
</dbReference>
<dbReference type="PANTHER" id="PTHR30620">
    <property type="entry name" value="PERIPLASMIC BETA-GLUCOSIDASE-RELATED"/>
    <property type="match status" value="1"/>
</dbReference>
<feature type="domain" description="Glycoside hydrolase family 3 C-terminal" evidence="3">
    <location>
        <begin position="417"/>
        <end position="662"/>
    </location>
</feature>
<keyword evidence="5" id="KW-1185">Reference proteome</keyword>
<dbReference type="InterPro" id="IPR036881">
    <property type="entry name" value="Glyco_hydro_3_C_sf"/>
</dbReference>
<accession>A0A0R2BHL2</accession>
<dbReference type="InterPro" id="IPR013783">
    <property type="entry name" value="Ig-like_fold"/>
</dbReference>
<dbReference type="SUPFAM" id="SSF51445">
    <property type="entry name" value="(Trans)glycosidases"/>
    <property type="match status" value="1"/>
</dbReference>
<evidence type="ECO:0000256" key="1">
    <source>
        <dbReference type="ARBA" id="ARBA00022801"/>
    </source>
</evidence>
<dbReference type="Gene3D" id="3.40.50.1700">
    <property type="entry name" value="Glycoside hydrolase family 3 C-terminal domain"/>
    <property type="match status" value="1"/>
</dbReference>
<evidence type="ECO:0000313" key="5">
    <source>
        <dbReference type="Proteomes" id="UP000051813"/>
    </source>
</evidence>
<evidence type="ECO:0000313" key="4">
    <source>
        <dbReference type="EMBL" id="KRM78743.1"/>
    </source>
</evidence>
<feature type="domain" description="Glycoside hydrolase family 3 N-terminal" evidence="2">
    <location>
        <begin position="106"/>
        <end position="378"/>
    </location>
</feature>
<proteinExistence type="predicted"/>
<dbReference type="SUPFAM" id="SSF52279">
    <property type="entry name" value="Beta-D-glucan exohydrolase, C-terminal domain"/>
    <property type="match status" value="1"/>
</dbReference>
<dbReference type="Pfam" id="PF00933">
    <property type="entry name" value="Glyco_hydro_3"/>
    <property type="match status" value="1"/>
</dbReference>
<dbReference type="GO" id="GO:0008422">
    <property type="term" value="F:beta-glucosidase activity"/>
    <property type="evidence" value="ECO:0007669"/>
    <property type="project" value="TreeGrafter"/>
</dbReference>
<dbReference type="PRINTS" id="PR00133">
    <property type="entry name" value="GLHYDRLASE3"/>
</dbReference>
<gene>
    <name evidence="4" type="ORF">FC84_GL000370</name>
</gene>
<evidence type="ECO:0000259" key="2">
    <source>
        <dbReference type="Pfam" id="PF00933"/>
    </source>
</evidence>
<evidence type="ECO:0000259" key="3">
    <source>
        <dbReference type="Pfam" id="PF01915"/>
    </source>
</evidence>
<dbReference type="InterPro" id="IPR051915">
    <property type="entry name" value="Cellulose_Degrad_GH3"/>
</dbReference>
<dbReference type="STRING" id="1423738.FC84_GL000370"/>
<dbReference type="Gene3D" id="2.60.40.10">
    <property type="entry name" value="Immunoglobulins"/>
    <property type="match status" value="1"/>
</dbReference>
<keyword evidence="1 4" id="KW-0378">Hydrolase</keyword>
<dbReference type="AlphaFoldDB" id="A0A0R2BHL2"/>
<dbReference type="InterPro" id="IPR036962">
    <property type="entry name" value="Glyco_hydro_3_N_sf"/>
</dbReference>
<dbReference type="PATRIC" id="fig|1423738.3.peg.377"/>
<reference evidence="4 5" key="1">
    <citation type="journal article" date="2015" name="Genome Announc.">
        <title>Expanding the biotechnology potential of lactobacilli through comparative genomics of 213 strains and associated genera.</title>
        <authorList>
            <person name="Sun Z."/>
            <person name="Harris H.M."/>
            <person name="McCann A."/>
            <person name="Guo C."/>
            <person name="Argimon S."/>
            <person name="Zhang W."/>
            <person name="Yang X."/>
            <person name="Jeffery I.B."/>
            <person name="Cooney J.C."/>
            <person name="Kagawa T.F."/>
            <person name="Liu W."/>
            <person name="Song Y."/>
            <person name="Salvetti E."/>
            <person name="Wrobel A."/>
            <person name="Rasinkangas P."/>
            <person name="Parkhill J."/>
            <person name="Rea M.C."/>
            <person name="O'Sullivan O."/>
            <person name="Ritari J."/>
            <person name="Douillard F.P."/>
            <person name="Paul Ross R."/>
            <person name="Yang R."/>
            <person name="Briner A.E."/>
            <person name="Felis G.E."/>
            <person name="de Vos W.M."/>
            <person name="Barrangou R."/>
            <person name="Klaenhammer T.R."/>
            <person name="Caufield P.W."/>
            <person name="Cui Y."/>
            <person name="Zhang H."/>
            <person name="O'Toole P.W."/>
        </authorList>
    </citation>
    <scope>NUCLEOTIDE SEQUENCE [LARGE SCALE GENOMIC DNA]</scope>
    <source>
        <strain evidence="4 5">DSM 20335</strain>
    </source>
</reference>
<protein>
    <submittedName>
        <fullName evidence="4">Glycosyl hydrolase family 3 N terminal domain protein</fullName>
    </submittedName>
</protein>
<dbReference type="Gene3D" id="3.20.20.300">
    <property type="entry name" value="Glycoside hydrolase, family 3, N-terminal domain"/>
    <property type="match status" value="1"/>
</dbReference>
<dbReference type="EMBL" id="AYYK01000011">
    <property type="protein sequence ID" value="KRM78743.1"/>
    <property type="molecule type" value="Genomic_DNA"/>
</dbReference>
<dbReference type="GO" id="GO:0009251">
    <property type="term" value="P:glucan catabolic process"/>
    <property type="evidence" value="ECO:0007669"/>
    <property type="project" value="TreeGrafter"/>
</dbReference>
<organism evidence="4 5">
    <name type="scientific">Lapidilactobacillus dextrinicus DSM 20335</name>
    <dbReference type="NCBI Taxonomy" id="1423738"/>
    <lineage>
        <taxon>Bacteria</taxon>
        <taxon>Bacillati</taxon>
        <taxon>Bacillota</taxon>
        <taxon>Bacilli</taxon>
        <taxon>Lactobacillales</taxon>
        <taxon>Lactobacillaceae</taxon>
        <taxon>Lapidilactobacillus</taxon>
    </lineage>
</organism>
<sequence>MIVSEGVVMLEYQDPNKTIGERVNDLLRRMTLQEKMGQINQRLYGWECFTFDQATKEVRLTNNFLDHLDWGRGVGAIYGLFRADPWSRIDYSTGVGLKDAWRVANCVQREVIAHSRFGIPALLTEECPHGHQGLDGVSYPTNIGKGNSFDPELVERSAQLMAKELAVKGINLALVSSLDLAKDPRWGRTEECFGEDPYLSEQMSRAIVRGFQGDLIDHTIPLTTQFAAERRFDQIGVVLKHCIAQGEAQGGHNSGTVILGNREFRDIYVPLISGAQNAAGVMAAYNDIDGVPCHINPELFRQILREENNYQGLVMADGLALDRLDDVFDNKVNSANAALQAGVDIGLWDETYSHVAAGIKAGVIDERLLDEAVGHVLAIKFRLGLFEHPYLSDPTDQIDQIIQESQKCNERLAEESVTLIKNDGILPLDKLTKNIAVIGPSADKLYNLLGDYTAPQTKDMKMHTIFREIKAALPQSRVTYALGCDVRDKNNQSKNLKEAINVAQNADVIILVLGGSSARSFDMEFLKNGAVSSKGINMDSGENVDVSELTLGGAQLILLEKLVQLKKPIITIMIQGRPYDIRAVLKKTNAVFIGWFPGQMGARALTKLILGQSEPSGRLSISYPRNSAQLPVYYYQRAASKQDDYYDEAGAPLLTFGSGIGYTSFKYRSLHVDREKNRLRVTVTVENIGLRDGILPLLVFAQARGGQVLSHHCLLKAFQRVSLHSKERQTISLNISMDNLKLTNLEQKQELPNTVKIIVGDLISIVSL</sequence>
<dbReference type="InterPro" id="IPR001764">
    <property type="entry name" value="Glyco_hydro_3_N"/>
</dbReference>
<dbReference type="Pfam" id="PF01915">
    <property type="entry name" value="Glyco_hydro_3_C"/>
    <property type="match status" value="1"/>
</dbReference>
<dbReference type="PANTHER" id="PTHR30620:SF123">
    <property type="entry name" value="BETA-XYLOSIDASE"/>
    <property type="match status" value="1"/>
</dbReference>